<sequence>MAKRKTKGSLYTNEVGIEGPAAQIYLKDHLTAFNKQLLFHGLEEKKRGNIVAAWTFSGKIYVKKQDNQRPVQVKDTWSLEEVIKHNYGRE</sequence>
<keyword evidence="2" id="KW-1185">Reference proteome</keyword>
<evidence type="ECO:0000313" key="1">
    <source>
        <dbReference type="EMBL" id="KAJ8891172.1"/>
    </source>
</evidence>
<comment type="caution">
    <text evidence="1">The sequence shown here is derived from an EMBL/GenBank/DDBJ whole genome shotgun (WGS) entry which is preliminary data.</text>
</comment>
<proteinExistence type="predicted"/>
<accession>A0ABQ9I3V5</accession>
<protein>
    <submittedName>
        <fullName evidence="1">Uncharacterized protein</fullName>
    </submittedName>
</protein>
<organism evidence="1 2">
    <name type="scientific">Dryococelus australis</name>
    <dbReference type="NCBI Taxonomy" id="614101"/>
    <lineage>
        <taxon>Eukaryota</taxon>
        <taxon>Metazoa</taxon>
        <taxon>Ecdysozoa</taxon>
        <taxon>Arthropoda</taxon>
        <taxon>Hexapoda</taxon>
        <taxon>Insecta</taxon>
        <taxon>Pterygota</taxon>
        <taxon>Neoptera</taxon>
        <taxon>Polyneoptera</taxon>
        <taxon>Phasmatodea</taxon>
        <taxon>Verophasmatodea</taxon>
        <taxon>Anareolatae</taxon>
        <taxon>Phasmatidae</taxon>
        <taxon>Eurycanthinae</taxon>
        <taxon>Dryococelus</taxon>
    </lineage>
</organism>
<name>A0ABQ9I3V5_9NEOP</name>
<evidence type="ECO:0000313" key="2">
    <source>
        <dbReference type="Proteomes" id="UP001159363"/>
    </source>
</evidence>
<gene>
    <name evidence="1" type="ORF">PR048_010687</name>
</gene>
<dbReference type="EMBL" id="JARBHB010000003">
    <property type="protein sequence ID" value="KAJ8891172.1"/>
    <property type="molecule type" value="Genomic_DNA"/>
</dbReference>
<reference evidence="1 2" key="1">
    <citation type="submission" date="2023-02" db="EMBL/GenBank/DDBJ databases">
        <title>LHISI_Scaffold_Assembly.</title>
        <authorList>
            <person name="Stuart O.P."/>
            <person name="Cleave R."/>
            <person name="Magrath M.J.L."/>
            <person name="Mikheyev A.S."/>
        </authorList>
    </citation>
    <scope>NUCLEOTIDE SEQUENCE [LARGE SCALE GENOMIC DNA]</scope>
    <source>
        <strain evidence="1">Daus_M_001</strain>
        <tissue evidence="1">Leg muscle</tissue>
    </source>
</reference>
<dbReference type="Proteomes" id="UP001159363">
    <property type="component" value="Chromosome 3"/>
</dbReference>